<keyword evidence="7" id="KW-1185">Reference proteome</keyword>
<dbReference type="Gene3D" id="3.30.1330.60">
    <property type="entry name" value="OmpA-like domain"/>
    <property type="match status" value="1"/>
</dbReference>
<dbReference type="EMBL" id="FWXY01000012">
    <property type="protein sequence ID" value="SMC84581.1"/>
    <property type="molecule type" value="Genomic_DNA"/>
</dbReference>
<dbReference type="AlphaFoldDB" id="A0A1W2CHD3"/>
<evidence type="ECO:0000256" key="1">
    <source>
        <dbReference type="ARBA" id="ARBA00004442"/>
    </source>
</evidence>
<evidence type="ECO:0000313" key="7">
    <source>
        <dbReference type="Proteomes" id="UP000192418"/>
    </source>
</evidence>
<dbReference type="PRINTS" id="PR01021">
    <property type="entry name" value="OMPADOMAIN"/>
</dbReference>
<dbReference type="InterPro" id="IPR036737">
    <property type="entry name" value="OmpA-like_sf"/>
</dbReference>
<dbReference type="OrthoDB" id="9805566at2"/>
<proteinExistence type="predicted"/>
<organism evidence="6 7">
    <name type="scientific">Desulfocicer vacuolatum DSM 3385</name>
    <dbReference type="NCBI Taxonomy" id="1121400"/>
    <lineage>
        <taxon>Bacteria</taxon>
        <taxon>Pseudomonadati</taxon>
        <taxon>Thermodesulfobacteriota</taxon>
        <taxon>Desulfobacteria</taxon>
        <taxon>Desulfobacterales</taxon>
        <taxon>Desulfobacteraceae</taxon>
        <taxon>Desulfocicer</taxon>
    </lineage>
</organism>
<dbReference type="InterPro" id="IPR050330">
    <property type="entry name" value="Bact_OuterMem_StrucFunc"/>
</dbReference>
<dbReference type="STRING" id="1121400.SAMN02746065_11255"/>
<dbReference type="GO" id="GO:0009279">
    <property type="term" value="C:cell outer membrane"/>
    <property type="evidence" value="ECO:0007669"/>
    <property type="project" value="UniProtKB-SubCell"/>
</dbReference>
<name>A0A1W2CHD3_9BACT</name>
<feature type="domain" description="OmpA-like" evidence="5">
    <location>
        <begin position="88"/>
        <end position="202"/>
    </location>
</feature>
<evidence type="ECO:0000256" key="3">
    <source>
        <dbReference type="ARBA" id="ARBA00023237"/>
    </source>
</evidence>
<dbReference type="Pfam" id="PF00691">
    <property type="entry name" value="OmpA"/>
    <property type="match status" value="1"/>
</dbReference>
<dbReference type="InterPro" id="IPR006665">
    <property type="entry name" value="OmpA-like"/>
</dbReference>
<dbReference type="SUPFAM" id="SSF103088">
    <property type="entry name" value="OmpA-like"/>
    <property type="match status" value="1"/>
</dbReference>
<reference evidence="6 7" key="1">
    <citation type="submission" date="2017-04" db="EMBL/GenBank/DDBJ databases">
        <authorList>
            <person name="Afonso C.L."/>
            <person name="Miller P.J."/>
            <person name="Scott M.A."/>
            <person name="Spackman E."/>
            <person name="Goraichik I."/>
            <person name="Dimitrov K.M."/>
            <person name="Suarez D.L."/>
            <person name="Swayne D.E."/>
        </authorList>
    </citation>
    <scope>NUCLEOTIDE SEQUENCE [LARGE SCALE GENOMIC DNA]</scope>
    <source>
        <strain evidence="6 7">DSM 3385</strain>
    </source>
</reference>
<protein>
    <submittedName>
        <fullName evidence="6">OmpA family protein</fullName>
    </submittedName>
</protein>
<dbReference type="PANTHER" id="PTHR30329:SF21">
    <property type="entry name" value="LIPOPROTEIN YIAD-RELATED"/>
    <property type="match status" value="1"/>
</dbReference>
<evidence type="ECO:0000313" key="6">
    <source>
        <dbReference type="EMBL" id="SMC84581.1"/>
    </source>
</evidence>
<accession>A0A1W2CHD3</accession>
<keyword evidence="3" id="KW-0998">Cell outer membrane</keyword>
<dbReference type="PANTHER" id="PTHR30329">
    <property type="entry name" value="STATOR ELEMENT OF FLAGELLAR MOTOR COMPLEX"/>
    <property type="match status" value="1"/>
</dbReference>
<evidence type="ECO:0000256" key="4">
    <source>
        <dbReference type="PROSITE-ProRule" id="PRU00473"/>
    </source>
</evidence>
<dbReference type="InterPro" id="IPR006664">
    <property type="entry name" value="OMP_bac"/>
</dbReference>
<gene>
    <name evidence="6" type="ORF">SAMN02746065_11255</name>
</gene>
<dbReference type="PROSITE" id="PS51123">
    <property type="entry name" value="OMPA_2"/>
    <property type="match status" value="1"/>
</dbReference>
<evidence type="ECO:0000259" key="5">
    <source>
        <dbReference type="PROSITE" id="PS51123"/>
    </source>
</evidence>
<comment type="subcellular location">
    <subcellularLocation>
        <location evidence="1">Cell outer membrane</location>
    </subcellularLocation>
</comment>
<dbReference type="CDD" id="cd07185">
    <property type="entry name" value="OmpA_C-like"/>
    <property type="match status" value="1"/>
</dbReference>
<dbReference type="Proteomes" id="UP000192418">
    <property type="component" value="Unassembled WGS sequence"/>
</dbReference>
<dbReference type="PROSITE" id="PS51257">
    <property type="entry name" value="PROKAR_LIPOPROTEIN"/>
    <property type="match status" value="1"/>
</dbReference>
<sequence>MTSTKIRTILFTMVVAFLFTGCSCKKTTVILLSDHDNNVGQVKITNAHGSIVLDQANHGVSLRKQYRPKHTVAIAENKIKDRFGSVLAVEPELPAKFILYFKNGSDVLTNKSLARIPDIVNEIKQRSSMDISVAGHCDRMGNEDVNIALSLKRSHRVLNILLDQGIDSQFIQTSSHGEGNPLIFTPDNVAEPRNRRVEVIVK</sequence>
<evidence type="ECO:0000256" key="2">
    <source>
        <dbReference type="ARBA" id="ARBA00023136"/>
    </source>
</evidence>
<keyword evidence="2 4" id="KW-0472">Membrane</keyword>